<evidence type="ECO:0000259" key="3">
    <source>
        <dbReference type="Pfam" id="PF10348"/>
    </source>
</evidence>
<dbReference type="InterPro" id="IPR018825">
    <property type="entry name" value="DUF2427"/>
</dbReference>
<feature type="transmembrane region" description="Helical" evidence="2">
    <location>
        <begin position="378"/>
        <end position="401"/>
    </location>
</feature>
<feature type="transmembrane region" description="Helical" evidence="2">
    <location>
        <begin position="607"/>
        <end position="626"/>
    </location>
</feature>
<dbReference type="AlphaFoldDB" id="A0A0E9NQE5"/>
<feature type="transmembrane region" description="Helical" evidence="2">
    <location>
        <begin position="194"/>
        <end position="213"/>
    </location>
</feature>
<dbReference type="OMA" id="WAGCFGE"/>
<gene>
    <name evidence="5" type="ORF">G7K_6155-t1</name>
</gene>
<feature type="region of interest" description="Disordered" evidence="1">
    <location>
        <begin position="268"/>
        <end position="316"/>
    </location>
</feature>
<dbReference type="InterPro" id="IPR018827">
    <property type="entry name" value="YTP1_C"/>
</dbReference>
<keyword evidence="6" id="KW-1185">Reference proteome</keyword>
<feature type="transmembrane region" description="Helical" evidence="2">
    <location>
        <begin position="575"/>
        <end position="595"/>
    </location>
</feature>
<reference evidence="5 6" key="2">
    <citation type="journal article" date="2014" name="J. Gen. Appl. Microbiol.">
        <title>The early diverging ascomycetous budding yeast Saitoella complicata has three histone deacetylases belonging to the Clr6, Hos2, and Rpd3 lineages.</title>
        <authorList>
            <person name="Nishida H."/>
            <person name="Matsumoto T."/>
            <person name="Kondo S."/>
            <person name="Hamamoto M."/>
            <person name="Yoshikawa H."/>
        </authorList>
    </citation>
    <scope>NUCLEOTIDE SEQUENCE [LARGE SCALE GENOMIC DNA]</scope>
    <source>
        <strain evidence="5 6">NRRL Y-17804</strain>
    </source>
</reference>
<keyword evidence="2" id="KW-1133">Transmembrane helix</keyword>
<evidence type="ECO:0000256" key="2">
    <source>
        <dbReference type="SAM" id="Phobius"/>
    </source>
</evidence>
<comment type="caution">
    <text evidence="5">The sequence shown here is derived from an EMBL/GenBank/DDBJ whole genome shotgun (WGS) entry which is preliminary data.</text>
</comment>
<feature type="compositionally biased region" description="Polar residues" evidence="1">
    <location>
        <begin position="275"/>
        <end position="310"/>
    </location>
</feature>
<feature type="transmembrane region" description="Helical" evidence="2">
    <location>
        <begin position="484"/>
        <end position="503"/>
    </location>
</feature>
<feature type="transmembrane region" description="Helical" evidence="2">
    <location>
        <begin position="225"/>
        <end position="247"/>
    </location>
</feature>
<evidence type="ECO:0000259" key="4">
    <source>
        <dbReference type="Pfam" id="PF10355"/>
    </source>
</evidence>
<dbReference type="Pfam" id="PF10355">
    <property type="entry name" value="Ytp1"/>
    <property type="match status" value="1"/>
</dbReference>
<dbReference type="EMBL" id="BACD03000059">
    <property type="protein sequence ID" value="GAO52069.1"/>
    <property type="molecule type" value="Genomic_DNA"/>
</dbReference>
<feature type="transmembrane region" description="Helical" evidence="2">
    <location>
        <begin position="159"/>
        <end position="182"/>
    </location>
</feature>
<keyword evidence="2" id="KW-0472">Membrane</keyword>
<dbReference type="PANTHER" id="PTHR31685:SF3">
    <property type="entry name" value="INTEGRAL MEMBRANE PROTEIN (AFU_ORTHOLOGUE AFUA_6G12730)"/>
    <property type="match status" value="1"/>
</dbReference>
<dbReference type="STRING" id="698492.A0A0E9NQE5"/>
<feature type="transmembrane region" description="Helical" evidence="2">
    <location>
        <begin position="641"/>
        <end position="665"/>
    </location>
</feature>
<feature type="region of interest" description="Disordered" evidence="1">
    <location>
        <begin position="126"/>
        <end position="146"/>
    </location>
</feature>
<feature type="transmembrane region" description="Helical" evidence="2">
    <location>
        <begin position="546"/>
        <end position="563"/>
    </location>
</feature>
<dbReference type="CDD" id="cd08760">
    <property type="entry name" value="Cyt_b561_FRRS1_like"/>
    <property type="match status" value="1"/>
</dbReference>
<name>A0A0E9NQE5_SAICN</name>
<dbReference type="Proteomes" id="UP000033140">
    <property type="component" value="Unassembled WGS sequence"/>
</dbReference>
<reference evidence="5 6" key="3">
    <citation type="journal article" date="2015" name="Genome Announc.">
        <title>Draft Genome Sequence of the Archiascomycetous Yeast Saitoella complicata.</title>
        <authorList>
            <person name="Yamauchi K."/>
            <person name="Kondo S."/>
            <person name="Hamamoto M."/>
            <person name="Takahashi Y."/>
            <person name="Ogura Y."/>
            <person name="Hayashi T."/>
            <person name="Nishida H."/>
        </authorList>
    </citation>
    <scope>NUCLEOTIDE SEQUENCE [LARGE SCALE GENOMIC DNA]</scope>
    <source>
        <strain evidence="5 6">NRRL Y-17804</strain>
    </source>
</reference>
<protein>
    <recommendedName>
        <fullName evidence="7">Protein YTP1-like C-terminal domain-containing protein</fullName>
    </recommendedName>
</protein>
<keyword evidence="2" id="KW-0812">Transmembrane</keyword>
<feature type="domain" description="DUF2427" evidence="3">
    <location>
        <begin position="147"/>
        <end position="243"/>
    </location>
</feature>
<dbReference type="Gene3D" id="1.20.120.1770">
    <property type="match status" value="1"/>
</dbReference>
<accession>A0A0E9NQE5</accession>
<organism evidence="5 6">
    <name type="scientific">Saitoella complicata (strain BCRC 22490 / CBS 7301 / JCM 7358 / NBRC 10748 / NRRL Y-17804)</name>
    <dbReference type="NCBI Taxonomy" id="698492"/>
    <lineage>
        <taxon>Eukaryota</taxon>
        <taxon>Fungi</taxon>
        <taxon>Dikarya</taxon>
        <taxon>Ascomycota</taxon>
        <taxon>Taphrinomycotina</taxon>
        <taxon>Taphrinomycotina incertae sedis</taxon>
        <taxon>Saitoella</taxon>
    </lineage>
</organism>
<feature type="domain" description="Protein YTP1-like C-terminal" evidence="4">
    <location>
        <begin position="380"/>
        <end position="666"/>
    </location>
</feature>
<dbReference type="Pfam" id="PF10348">
    <property type="entry name" value="DUF2427"/>
    <property type="match status" value="1"/>
</dbReference>
<proteinExistence type="predicted"/>
<feature type="transmembrane region" description="Helical" evidence="2">
    <location>
        <begin position="413"/>
        <end position="435"/>
    </location>
</feature>
<evidence type="ECO:0000313" key="5">
    <source>
        <dbReference type="EMBL" id="GAO52069.1"/>
    </source>
</evidence>
<dbReference type="PANTHER" id="PTHR31685">
    <property type="entry name" value="INTEGRAL MEMBRANE PROTEIN (AFU_ORTHOLOGUE AFUA_6G12730)-RELATED"/>
    <property type="match status" value="1"/>
</dbReference>
<evidence type="ECO:0000313" key="6">
    <source>
        <dbReference type="Proteomes" id="UP000033140"/>
    </source>
</evidence>
<reference evidence="5 6" key="1">
    <citation type="journal article" date="2011" name="J. Gen. Appl. Microbiol.">
        <title>Draft genome sequencing of the enigmatic yeast Saitoella complicata.</title>
        <authorList>
            <person name="Nishida H."/>
            <person name="Hamamoto M."/>
            <person name="Sugiyama J."/>
        </authorList>
    </citation>
    <scope>NUCLEOTIDE SEQUENCE [LARGE SCALE GENOMIC DNA]</scope>
    <source>
        <strain evidence="5 6">NRRL Y-17804</strain>
    </source>
</reference>
<evidence type="ECO:0008006" key="7">
    <source>
        <dbReference type="Google" id="ProtNLM"/>
    </source>
</evidence>
<evidence type="ECO:0000256" key="1">
    <source>
        <dbReference type="SAM" id="MobiDB-lite"/>
    </source>
</evidence>
<sequence>MAPAPFALRNPDSTICANNNTPTARSSTIPSYVIDEMRVAAYTAATLGFVASLSLVNAHGSDGEESSDSLQTVHSDHSSIVAAAHSTVPSTVVMASMPAATAVEVEVPTTGSAHIAMDMEMEMGEEATGEGHDDHARPTTVEAPSEPQSYMQLPQHRGWIIGHIVCMVIAWFFLLPVGVMFGVAQSPFHVPVQLAFLGLTALGTAFAILYNSMTPDMYENNSHHNMGWVLIAMLGAQAVSGIIRGFVRWSKSSKNEEHVFVLANTEDPDMDESHFNQGQARWSESEAGNTSSGESQGTAVSGPSTPTEVNSPRYLGDHDEEQPFAKEFAEPERGSERIVLQKIFGLKIFEKAGLTSVSGTFSALTRIFHAVLGRPMFVLGYAQFCMGIVTYTGIFKGNVVFNGIAHFIKGSVFLLYGLLTLGRYLGAFANLGWAWNVKPPAPLGREGAATAEMVESSAILFYGATQSFMEHMSSVDGTWSHTDLQHVSIAFMFLWAGLCGVLFESKRIRRLLNANISSAIEDSHFRGSAEEAAQAPVQYGFSYNPMPALIVFATGVMMSAHHQASMISTMVHAQWGKLLAMASFFRLCTYCLFWLSPPKSYLPSRPWTEVLTSFCLICGGMIFMVSNQDTMEALESWDVDAMFVANLCVAASAMIMSWVTGVMALKGWAVKRRSAANGGRR</sequence>